<sequence length="281" mass="29133">MTVPQDLDAVAGLRPGDHVWRSFAGDTDLAAAVVPFLDEGRRRDEQLLLVGRSRPALLAAVSGLPHRDALLAAGRLVLQTTGDCCPPGGGRAAPELVQRHRGATQAALDGGRTGVRVAVDVTELLRRGRSGRRLLHAYEQLADELVGAVPLTALCLYDASVGPEALGPVAVLHPVQHLGDRPPLAHLSGRGGVLSLHGEVDLTEAAYVATALVDVAGEVPGGVVVDLSGLAFLDVAGARALHGAARELAGRGIALRLVGAHRSVRRCLDLFGLDPSGSEQT</sequence>
<proteinExistence type="predicted"/>
<dbReference type="SUPFAM" id="SSF52091">
    <property type="entry name" value="SpoIIaa-like"/>
    <property type="match status" value="1"/>
</dbReference>
<dbReference type="InterPro" id="IPR002645">
    <property type="entry name" value="STAS_dom"/>
</dbReference>
<dbReference type="AlphaFoldDB" id="A0A6P0GIC0"/>
<evidence type="ECO:0000313" key="2">
    <source>
        <dbReference type="EMBL" id="NEM07004.1"/>
    </source>
</evidence>
<dbReference type="InterPro" id="IPR036513">
    <property type="entry name" value="STAS_dom_sf"/>
</dbReference>
<dbReference type="CDD" id="cd07043">
    <property type="entry name" value="STAS_anti-anti-sigma_factors"/>
    <property type="match status" value="1"/>
</dbReference>
<accession>A0A6P0GIC0</accession>
<organism evidence="2 3">
    <name type="scientific">Geodermatophilus normandii</name>
    <dbReference type="NCBI Taxonomy" id="1137989"/>
    <lineage>
        <taxon>Bacteria</taxon>
        <taxon>Bacillati</taxon>
        <taxon>Actinomycetota</taxon>
        <taxon>Actinomycetes</taxon>
        <taxon>Geodermatophilales</taxon>
        <taxon>Geodermatophilaceae</taxon>
        <taxon>Geodermatophilus</taxon>
    </lineage>
</organism>
<evidence type="ECO:0000259" key="1">
    <source>
        <dbReference type="PROSITE" id="PS50801"/>
    </source>
</evidence>
<protein>
    <submittedName>
        <fullName evidence="2">STAS domain-containing protein</fullName>
    </submittedName>
</protein>
<reference evidence="2 3" key="1">
    <citation type="submission" date="2019-12" db="EMBL/GenBank/DDBJ databases">
        <title>WGS of CPCC 203550 I12A-02606.</title>
        <authorList>
            <person name="Jiang Z."/>
        </authorList>
    </citation>
    <scope>NUCLEOTIDE SEQUENCE [LARGE SCALE GENOMIC DNA]</scope>
    <source>
        <strain evidence="2 3">I12A-02606</strain>
    </source>
</reference>
<dbReference type="Gene3D" id="3.30.750.24">
    <property type="entry name" value="STAS domain"/>
    <property type="match status" value="1"/>
</dbReference>
<feature type="domain" description="STAS" evidence="1">
    <location>
        <begin position="193"/>
        <end position="281"/>
    </location>
</feature>
<comment type="caution">
    <text evidence="2">The sequence shown here is derived from an EMBL/GenBank/DDBJ whole genome shotgun (WGS) entry which is preliminary data.</text>
</comment>
<dbReference type="RefSeq" id="WP_163477124.1">
    <property type="nucleotide sequence ID" value="NZ_JAAGWE010000020.1"/>
</dbReference>
<dbReference type="Proteomes" id="UP000471126">
    <property type="component" value="Unassembled WGS sequence"/>
</dbReference>
<dbReference type="Pfam" id="PF14417">
    <property type="entry name" value="MEDS"/>
    <property type="match status" value="1"/>
</dbReference>
<evidence type="ECO:0000313" key="3">
    <source>
        <dbReference type="Proteomes" id="UP000471126"/>
    </source>
</evidence>
<dbReference type="PROSITE" id="PS50801">
    <property type="entry name" value="STAS"/>
    <property type="match status" value="1"/>
</dbReference>
<dbReference type="Pfam" id="PF01740">
    <property type="entry name" value="STAS"/>
    <property type="match status" value="1"/>
</dbReference>
<dbReference type="InterPro" id="IPR025847">
    <property type="entry name" value="MEDS_domain"/>
</dbReference>
<name>A0A6P0GIC0_9ACTN</name>
<dbReference type="EMBL" id="JAAGWE010000020">
    <property type="protein sequence ID" value="NEM07004.1"/>
    <property type="molecule type" value="Genomic_DNA"/>
</dbReference>
<gene>
    <name evidence="2" type="ORF">GCU54_13405</name>
</gene>